<dbReference type="InterPro" id="IPR013328">
    <property type="entry name" value="6PGD_dom2"/>
</dbReference>
<gene>
    <name evidence="8" type="ORF">BPA01_00370</name>
</gene>
<evidence type="ECO:0000259" key="7">
    <source>
        <dbReference type="Pfam" id="PF02737"/>
    </source>
</evidence>
<feature type="binding site" evidence="5">
    <location>
        <position position="143"/>
    </location>
    <ligand>
        <name>NAD(+)</name>
        <dbReference type="ChEBI" id="CHEBI:57540"/>
    </ligand>
</feature>
<feature type="domain" description="3-hydroxyacyl-CoA dehydrogenase C-terminal" evidence="6">
    <location>
        <begin position="187"/>
        <end position="285"/>
    </location>
</feature>
<evidence type="ECO:0000313" key="8">
    <source>
        <dbReference type="EMBL" id="GEB30457.1"/>
    </source>
</evidence>
<feature type="domain" description="3-hydroxyacyl-CoA dehydrogenase NAD binding" evidence="7">
    <location>
        <begin position="4"/>
        <end position="184"/>
    </location>
</feature>
<dbReference type="EMBL" id="BJMH01000001">
    <property type="protein sequence ID" value="GEB30457.1"/>
    <property type="molecule type" value="Genomic_DNA"/>
</dbReference>
<dbReference type="UniPathway" id="UPA00863"/>
<comment type="pathway">
    <text evidence="1">Lipid metabolism; butanoate metabolism.</text>
</comment>
<dbReference type="InterPro" id="IPR006108">
    <property type="entry name" value="3HC_DH_C"/>
</dbReference>
<keyword evidence="5" id="KW-0520">NAD</keyword>
<comment type="caution">
    <text evidence="8">The sequence shown here is derived from an EMBL/GenBank/DDBJ whole genome shotgun (WGS) entry which is preliminary data.</text>
</comment>
<dbReference type="PANTHER" id="PTHR48075">
    <property type="entry name" value="3-HYDROXYACYL-COA DEHYDROGENASE FAMILY PROTEIN"/>
    <property type="match status" value="1"/>
</dbReference>
<dbReference type="InterPro" id="IPR008927">
    <property type="entry name" value="6-PGluconate_DH-like_C_sf"/>
</dbReference>
<evidence type="ECO:0000256" key="1">
    <source>
        <dbReference type="ARBA" id="ARBA00005086"/>
    </source>
</evidence>
<dbReference type="Gene3D" id="3.40.50.720">
    <property type="entry name" value="NAD(P)-binding Rossmann-like Domain"/>
    <property type="match status" value="1"/>
</dbReference>
<dbReference type="Gene3D" id="1.10.1040.10">
    <property type="entry name" value="N-(1-d-carboxylethyl)-l-norvaline Dehydrogenase, domain 2"/>
    <property type="match status" value="1"/>
</dbReference>
<proteinExistence type="inferred from homology"/>
<dbReference type="InterPro" id="IPR006180">
    <property type="entry name" value="3-OHacyl-CoA_DH_CS"/>
</dbReference>
<accession>A0A4Y3PAH5</accession>
<evidence type="ECO:0000256" key="4">
    <source>
        <dbReference type="PIRSR" id="PIRSR000105-1"/>
    </source>
</evidence>
<keyword evidence="9" id="KW-1185">Reference proteome</keyword>
<feature type="binding site" evidence="5">
    <location>
        <position position="32"/>
    </location>
    <ligand>
        <name>NAD(+)</name>
        <dbReference type="ChEBI" id="CHEBI:57540"/>
    </ligand>
</feature>
<evidence type="ECO:0000256" key="2">
    <source>
        <dbReference type="ARBA" id="ARBA00009463"/>
    </source>
</evidence>
<feature type="binding site" evidence="5">
    <location>
        <position position="92"/>
    </location>
    <ligand>
        <name>NAD(+)</name>
        <dbReference type="ChEBI" id="CHEBI:57540"/>
    </ligand>
</feature>
<dbReference type="PROSITE" id="PS00067">
    <property type="entry name" value="3HCDH"/>
    <property type="match status" value="1"/>
</dbReference>
<dbReference type="GO" id="GO:0016616">
    <property type="term" value="F:oxidoreductase activity, acting on the CH-OH group of donors, NAD or NADP as acceptor"/>
    <property type="evidence" value="ECO:0007669"/>
    <property type="project" value="InterPro"/>
</dbReference>
<organism evidence="8 9">
    <name type="scientific">Brevibacillus parabrevis</name>
    <dbReference type="NCBI Taxonomy" id="54914"/>
    <lineage>
        <taxon>Bacteria</taxon>
        <taxon>Bacillati</taxon>
        <taxon>Bacillota</taxon>
        <taxon>Bacilli</taxon>
        <taxon>Bacillales</taxon>
        <taxon>Paenibacillaceae</taxon>
        <taxon>Brevibacillus</taxon>
    </lineage>
</organism>
<dbReference type="AlphaFoldDB" id="A0A4Y3PAH5"/>
<dbReference type="Pfam" id="PF02737">
    <property type="entry name" value="3HCDH_N"/>
    <property type="match status" value="1"/>
</dbReference>
<dbReference type="PANTHER" id="PTHR48075:SF5">
    <property type="entry name" value="3-HYDROXYBUTYRYL-COA DEHYDROGENASE"/>
    <property type="match status" value="1"/>
</dbReference>
<dbReference type="GO" id="GO:0019605">
    <property type="term" value="P:butyrate metabolic process"/>
    <property type="evidence" value="ECO:0007669"/>
    <property type="project" value="UniProtKB-UniPathway"/>
</dbReference>
<dbReference type="Pfam" id="PF00725">
    <property type="entry name" value="3HCDH"/>
    <property type="match status" value="1"/>
</dbReference>
<evidence type="ECO:0000259" key="6">
    <source>
        <dbReference type="Pfam" id="PF00725"/>
    </source>
</evidence>
<dbReference type="PIRSF" id="PIRSF000105">
    <property type="entry name" value="HCDH"/>
    <property type="match status" value="1"/>
</dbReference>
<dbReference type="FunFam" id="3.40.50.720:FF:000009">
    <property type="entry name" value="Fatty oxidation complex, alpha subunit"/>
    <property type="match status" value="1"/>
</dbReference>
<feature type="binding site" evidence="5">
    <location>
        <begin position="9"/>
        <end position="14"/>
    </location>
    <ligand>
        <name>NAD(+)</name>
        <dbReference type="ChEBI" id="CHEBI:57540"/>
    </ligand>
</feature>
<sequence length="311" mass="34413">MIKHVAVIGSGVMGHGIAQLYALAGFSVSLYDLQEELLHKAKASVEQSLDLLEKEGVITEQDKSSALERIVLTTDLQQAVAEADVITEAVPEVIELKWQLFAQLEQFAKPEAIIASNTSTFSIARLIEKAKLPHRFIITHFFNPAQLVPLVEIVRHEQTAEEVVTATVKLMERIGKAPVLLKKDVPGFIANRLQTALMREAFHLLEEGVASAEDIDTVMKAGIGFRWAFVGPIETADFGGLDTWQRVMDNLAPELDQSITAPQIISEHVNKGELGTKSGAGIYSYEHVSVADRLHARDEQFIRLTKLKNER</sequence>
<feature type="site" description="Important for catalytic activity" evidence="4">
    <location>
        <position position="140"/>
    </location>
</feature>
<dbReference type="SUPFAM" id="SSF48179">
    <property type="entry name" value="6-phosphogluconate dehydrogenase C-terminal domain-like"/>
    <property type="match status" value="1"/>
</dbReference>
<protein>
    <submittedName>
        <fullName evidence="8">3-hydroxybutyryl-CoA dehydrogenase</fullName>
    </submittedName>
</protein>
<dbReference type="InterPro" id="IPR006176">
    <property type="entry name" value="3-OHacyl-CoA_DH_NAD-bd"/>
</dbReference>
<feature type="binding site" evidence="5">
    <location>
        <position position="97"/>
    </location>
    <ligand>
        <name>NAD(+)</name>
        <dbReference type="ChEBI" id="CHEBI:57540"/>
    </ligand>
</feature>
<dbReference type="SUPFAM" id="SSF51735">
    <property type="entry name" value="NAD(P)-binding Rossmann-fold domains"/>
    <property type="match status" value="1"/>
</dbReference>
<feature type="binding site" evidence="5">
    <location>
        <position position="119"/>
    </location>
    <ligand>
        <name>NAD(+)</name>
        <dbReference type="ChEBI" id="CHEBI:57540"/>
    </ligand>
</feature>
<feature type="binding site" evidence="5">
    <location>
        <position position="277"/>
    </location>
    <ligand>
        <name>NAD(+)</name>
        <dbReference type="ChEBI" id="CHEBI:57540"/>
    </ligand>
</feature>
<dbReference type="Proteomes" id="UP000316882">
    <property type="component" value="Unassembled WGS sequence"/>
</dbReference>
<evidence type="ECO:0000256" key="5">
    <source>
        <dbReference type="PIRSR" id="PIRSR000105-2"/>
    </source>
</evidence>
<dbReference type="RefSeq" id="WP_122962759.1">
    <property type="nucleotide sequence ID" value="NZ_BJMH01000001.1"/>
</dbReference>
<dbReference type="STRING" id="54914.AV540_12735"/>
<comment type="similarity">
    <text evidence="2">Belongs to the 3-hydroxyacyl-CoA dehydrogenase family.</text>
</comment>
<keyword evidence="3" id="KW-0560">Oxidoreductase</keyword>
<dbReference type="InterPro" id="IPR036291">
    <property type="entry name" value="NAD(P)-bd_dom_sf"/>
</dbReference>
<reference evidence="8 9" key="1">
    <citation type="submission" date="2019-06" db="EMBL/GenBank/DDBJ databases">
        <title>Whole genome shotgun sequence of Brevibacillus parabrevis NBRC 12334.</title>
        <authorList>
            <person name="Hosoyama A."/>
            <person name="Uohara A."/>
            <person name="Ohji S."/>
            <person name="Ichikawa N."/>
        </authorList>
    </citation>
    <scope>NUCLEOTIDE SEQUENCE [LARGE SCALE GENOMIC DNA]</scope>
    <source>
        <strain evidence="8 9">NBRC 12334</strain>
    </source>
</reference>
<evidence type="ECO:0000256" key="3">
    <source>
        <dbReference type="ARBA" id="ARBA00023002"/>
    </source>
</evidence>
<name>A0A4Y3PAH5_BREPA</name>
<dbReference type="GO" id="GO:0070403">
    <property type="term" value="F:NAD+ binding"/>
    <property type="evidence" value="ECO:0007669"/>
    <property type="project" value="InterPro"/>
</dbReference>
<dbReference type="InterPro" id="IPR022694">
    <property type="entry name" value="3-OHacyl-CoA_DH"/>
</dbReference>
<evidence type="ECO:0000313" key="9">
    <source>
        <dbReference type="Proteomes" id="UP000316882"/>
    </source>
</evidence>